<comment type="similarity">
    <text evidence="1 6">Belongs to the NusB family.</text>
</comment>
<accession>A0A3P1SGV8</accession>
<dbReference type="Pfam" id="PF01029">
    <property type="entry name" value="NusB"/>
    <property type="match status" value="1"/>
</dbReference>
<dbReference type="GO" id="GO:0005829">
    <property type="term" value="C:cytosol"/>
    <property type="evidence" value="ECO:0007669"/>
    <property type="project" value="TreeGrafter"/>
</dbReference>
<dbReference type="Proteomes" id="UP000280444">
    <property type="component" value="Unassembled WGS sequence"/>
</dbReference>
<dbReference type="OrthoDB" id="3528057at2"/>
<dbReference type="GO" id="GO:0003723">
    <property type="term" value="F:RNA binding"/>
    <property type="evidence" value="ECO:0007669"/>
    <property type="project" value="UniProtKB-UniRule"/>
</dbReference>
<evidence type="ECO:0000256" key="5">
    <source>
        <dbReference type="ARBA" id="ARBA00023163"/>
    </source>
</evidence>
<evidence type="ECO:0000256" key="7">
    <source>
        <dbReference type="SAM" id="MobiDB-lite"/>
    </source>
</evidence>
<keyword evidence="10" id="KW-1185">Reference proteome</keyword>
<feature type="compositionally biased region" description="Acidic residues" evidence="7">
    <location>
        <begin position="226"/>
        <end position="237"/>
    </location>
</feature>
<evidence type="ECO:0000256" key="4">
    <source>
        <dbReference type="ARBA" id="ARBA00023015"/>
    </source>
</evidence>
<evidence type="ECO:0000313" key="10">
    <source>
        <dbReference type="Proteomes" id="UP000280444"/>
    </source>
</evidence>
<evidence type="ECO:0000313" key="9">
    <source>
        <dbReference type="EMBL" id="RRC96159.1"/>
    </source>
</evidence>
<feature type="domain" description="NusB/RsmB/TIM44" evidence="8">
    <location>
        <begin position="12"/>
        <end position="142"/>
    </location>
</feature>
<gene>
    <name evidence="6 9" type="primary">nusB</name>
    <name evidence="9" type="ORF">EII11_00325</name>
</gene>
<protein>
    <recommendedName>
        <fullName evidence="6">Transcription antitermination protein NusB</fullName>
    </recommendedName>
    <alternativeName>
        <fullName evidence="6">Antitermination factor NusB</fullName>
    </alternativeName>
</protein>
<evidence type="ECO:0000256" key="6">
    <source>
        <dbReference type="HAMAP-Rule" id="MF_00073"/>
    </source>
</evidence>
<dbReference type="NCBIfam" id="TIGR01951">
    <property type="entry name" value="nusB"/>
    <property type="match status" value="1"/>
</dbReference>
<comment type="function">
    <text evidence="6">Involved in transcription antitermination. Required for transcription of ribosomal RNA (rRNA) genes. Binds specifically to the boxA antiterminator sequence of the ribosomal RNA (rrn) operons.</text>
</comment>
<dbReference type="EMBL" id="RQZF01000001">
    <property type="protein sequence ID" value="RRC96159.1"/>
    <property type="molecule type" value="Genomic_DNA"/>
</dbReference>
<evidence type="ECO:0000256" key="3">
    <source>
        <dbReference type="ARBA" id="ARBA00022884"/>
    </source>
</evidence>
<keyword evidence="4 6" id="KW-0805">Transcription regulation</keyword>
<name>A0A3P1SGV8_9ACTO</name>
<dbReference type="InterPro" id="IPR035926">
    <property type="entry name" value="NusB-like_sf"/>
</dbReference>
<reference evidence="9 10" key="1">
    <citation type="submission" date="2018-11" db="EMBL/GenBank/DDBJ databases">
        <title>Genomes From Bacteria Associated with the Canine Oral Cavity: a Test Case for Automated Genome-Based Taxonomic Assignment.</title>
        <authorList>
            <person name="Coil D.A."/>
            <person name="Jospin G."/>
            <person name="Darling A.E."/>
            <person name="Wallis C."/>
            <person name="Davis I.J."/>
            <person name="Harris S."/>
            <person name="Eisen J.A."/>
            <person name="Holcombe L.J."/>
            <person name="O'Flynn C."/>
        </authorList>
    </citation>
    <scope>NUCLEOTIDE SEQUENCE [LARGE SCALE GENOMIC DNA]</scope>
    <source>
        <strain evidence="9 10">OH770</strain>
    </source>
</reference>
<keyword evidence="2 6" id="KW-0889">Transcription antitermination</keyword>
<evidence type="ECO:0000256" key="2">
    <source>
        <dbReference type="ARBA" id="ARBA00022814"/>
    </source>
</evidence>
<comment type="caution">
    <text evidence="9">The sequence shown here is derived from an EMBL/GenBank/DDBJ whole genome shotgun (WGS) entry which is preliminary data.</text>
</comment>
<dbReference type="PANTHER" id="PTHR11078:SF3">
    <property type="entry name" value="ANTITERMINATION NUSB DOMAIN-CONTAINING PROTEIN"/>
    <property type="match status" value="1"/>
</dbReference>
<keyword evidence="3 6" id="KW-0694">RNA-binding</keyword>
<dbReference type="InterPro" id="IPR011605">
    <property type="entry name" value="NusB_fam"/>
</dbReference>
<dbReference type="Gene3D" id="1.10.940.10">
    <property type="entry name" value="NusB-like"/>
    <property type="match status" value="1"/>
</dbReference>
<dbReference type="PANTHER" id="PTHR11078">
    <property type="entry name" value="N UTILIZATION SUBSTANCE PROTEIN B-RELATED"/>
    <property type="match status" value="1"/>
</dbReference>
<dbReference type="InterPro" id="IPR006027">
    <property type="entry name" value="NusB_RsmB_TIM44"/>
</dbReference>
<organism evidence="9 10">
    <name type="scientific">Schaalia canis</name>
    <dbReference type="NCBI Taxonomy" id="100469"/>
    <lineage>
        <taxon>Bacteria</taxon>
        <taxon>Bacillati</taxon>
        <taxon>Actinomycetota</taxon>
        <taxon>Actinomycetes</taxon>
        <taxon>Actinomycetales</taxon>
        <taxon>Actinomycetaceae</taxon>
        <taxon>Schaalia</taxon>
    </lineage>
</organism>
<dbReference type="HAMAP" id="MF_00073">
    <property type="entry name" value="NusB"/>
    <property type="match status" value="1"/>
</dbReference>
<sequence>MVTKHQFTSRTKARKRAADVVFEADQRGMGSNPEVLRDLLRERKVITAALTPLPDYSIRIIEGVAQELRRIDTLIDDHADVAGLDRIPAVDLAVMRVAVWEMLANQEDVPAVIAIDEAISIVKSISTDASPNFVNAVLDAVRKEIHSPAWTRSRVHEDGIYDEDSAESDMSAMNDAEELSFEDFAADIAAPEMPVESADGLASDADMEGDTRSDEVIADATGDDHNEPEDVDIESSEGEQKRYPTLADITAADLAELDELLDEY</sequence>
<evidence type="ECO:0000256" key="1">
    <source>
        <dbReference type="ARBA" id="ARBA00005952"/>
    </source>
</evidence>
<feature type="region of interest" description="Disordered" evidence="7">
    <location>
        <begin position="198"/>
        <end position="242"/>
    </location>
</feature>
<dbReference type="AlphaFoldDB" id="A0A3P1SGV8"/>
<dbReference type="SUPFAM" id="SSF48013">
    <property type="entry name" value="NusB-like"/>
    <property type="match status" value="1"/>
</dbReference>
<dbReference type="GO" id="GO:0031564">
    <property type="term" value="P:transcription antitermination"/>
    <property type="evidence" value="ECO:0007669"/>
    <property type="project" value="UniProtKB-KW"/>
</dbReference>
<proteinExistence type="inferred from homology"/>
<keyword evidence="5 6" id="KW-0804">Transcription</keyword>
<dbReference type="GO" id="GO:0006353">
    <property type="term" value="P:DNA-templated transcription termination"/>
    <property type="evidence" value="ECO:0007669"/>
    <property type="project" value="UniProtKB-UniRule"/>
</dbReference>
<evidence type="ECO:0000259" key="8">
    <source>
        <dbReference type="Pfam" id="PF01029"/>
    </source>
</evidence>